<sequence>MSTTTPVFHSTTVIFTYPGSTIPGLKAIAKCYVPFNQPKPGNFGLTLILTYCISAHKEIWEPILENLLKLHTPKDLLPGQQVPLIHKVWSIEWQHHGESAILNHPVLTKVCNGTCCEWVLAVKHLVQSKMAEGHRLVGISHSAGACAM</sequence>
<proteinExistence type="predicted"/>
<evidence type="ECO:0000313" key="2">
    <source>
        <dbReference type="Proteomes" id="UP000250043"/>
    </source>
</evidence>
<dbReference type="Gene3D" id="3.40.50.1820">
    <property type="entry name" value="alpha/beta hydrolase"/>
    <property type="match status" value="1"/>
</dbReference>
<evidence type="ECO:0000313" key="1">
    <source>
        <dbReference type="EMBL" id="OCH88035.1"/>
    </source>
</evidence>
<organism evidence="1 2">
    <name type="scientific">Obba rivulosa</name>
    <dbReference type="NCBI Taxonomy" id="1052685"/>
    <lineage>
        <taxon>Eukaryota</taxon>
        <taxon>Fungi</taxon>
        <taxon>Dikarya</taxon>
        <taxon>Basidiomycota</taxon>
        <taxon>Agaricomycotina</taxon>
        <taxon>Agaricomycetes</taxon>
        <taxon>Polyporales</taxon>
        <taxon>Gelatoporiaceae</taxon>
        <taxon>Obba</taxon>
    </lineage>
</organism>
<dbReference type="InterPro" id="IPR029058">
    <property type="entry name" value="AB_hydrolase_fold"/>
</dbReference>
<gene>
    <name evidence="1" type="ORF">OBBRIDRAFT_735183</name>
</gene>
<name>A0A8E2AYZ2_9APHY</name>
<dbReference type="EMBL" id="KV722464">
    <property type="protein sequence ID" value="OCH88035.1"/>
    <property type="molecule type" value="Genomic_DNA"/>
</dbReference>
<keyword evidence="2" id="KW-1185">Reference proteome</keyword>
<dbReference type="OrthoDB" id="94039at2759"/>
<dbReference type="AlphaFoldDB" id="A0A8E2AYZ2"/>
<reference evidence="1 2" key="1">
    <citation type="submission" date="2016-07" db="EMBL/GenBank/DDBJ databases">
        <title>Draft genome of the white-rot fungus Obba rivulosa 3A-2.</title>
        <authorList>
            <consortium name="DOE Joint Genome Institute"/>
            <person name="Miettinen O."/>
            <person name="Riley R."/>
            <person name="Acob R."/>
            <person name="Barry K."/>
            <person name="Cullen D."/>
            <person name="De Vries R."/>
            <person name="Hainaut M."/>
            <person name="Hatakka A."/>
            <person name="Henrissat B."/>
            <person name="Hilden K."/>
            <person name="Kuo R."/>
            <person name="Labutti K."/>
            <person name="Lipzen A."/>
            <person name="Makela M.R."/>
            <person name="Sandor L."/>
            <person name="Spatafora J.W."/>
            <person name="Grigoriev I.V."/>
            <person name="Hibbett D.S."/>
        </authorList>
    </citation>
    <scope>NUCLEOTIDE SEQUENCE [LARGE SCALE GENOMIC DNA]</scope>
    <source>
        <strain evidence="1 2">3A-2</strain>
    </source>
</reference>
<protein>
    <submittedName>
        <fullName evidence="1">Uncharacterized protein</fullName>
    </submittedName>
</protein>
<accession>A0A8E2AYZ2</accession>
<dbReference type="Proteomes" id="UP000250043">
    <property type="component" value="Unassembled WGS sequence"/>
</dbReference>